<dbReference type="PROSITE" id="PS50005">
    <property type="entry name" value="TPR"/>
    <property type="match status" value="1"/>
</dbReference>
<name>A0A444H915_9FLAO</name>
<feature type="transmembrane region" description="Helical" evidence="4">
    <location>
        <begin position="157"/>
        <end position="179"/>
    </location>
</feature>
<keyword evidence="4" id="KW-0812">Transmembrane</keyword>
<keyword evidence="4" id="KW-1133">Transmembrane helix</keyword>
<sequence length="249" mass="28143">MKKLVYILITLLFAQASFAQNAFEKGNELYRKGKYEEAAQAYESILKDKKESAEVYFNLGNAYYKLNRIAPSVYNYEKALLLNPNDKDITVNLGFAQKMAIDDIKAVPKVGFTKMLYNITGSYHYDTWAWIAVAFASLCLLFFLGYYLAATTLLKRIFFIGMFISLLVIVISILSAVFVKSVTLKERPAIVFDEVVSVKGEPSKSAQDAFILHEGTKVFVTEEVDNWKKIELADDSVGWIESSAIKEVK</sequence>
<dbReference type="AlphaFoldDB" id="A0A444H915"/>
<keyword evidence="5" id="KW-0732">Signal</keyword>
<dbReference type="InterPro" id="IPR019734">
    <property type="entry name" value="TPR_rpt"/>
</dbReference>
<reference evidence="6 7" key="1">
    <citation type="submission" date="2019-01" db="EMBL/GenBank/DDBJ databases">
        <title>Flavobacterium sp. nov.,isolated from freshwater.</title>
        <authorList>
            <person name="Zhang R."/>
            <person name="Du Z.-J."/>
        </authorList>
    </citation>
    <scope>NUCLEOTIDE SEQUENCE [LARGE SCALE GENOMIC DNA]</scope>
    <source>
        <strain evidence="6 7">1E403</strain>
    </source>
</reference>
<feature type="signal peptide" evidence="5">
    <location>
        <begin position="1"/>
        <end position="19"/>
    </location>
</feature>
<keyword evidence="1" id="KW-0677">Repeat</keyword>
<dbReference type="PANTHER" id="PTHR44943:SF8">
    <property type="entry name" value="TPR REPEAT-CONTAINING PROTEIN MJ0263"/>
    <property type="match status" value="1"/>
</dbReference>
<dbReference type="SUPFAM" id="SSF48452">
    <property type="entry name" value="TPR-like"/>
    <property type="match status" value="1"/>
</dbReference>
<dbReference type="Gene3D" id="1.25.40.10">
    <property type="entry name" value="Tetratricopeptide repeat domain"/>
    <property type="match status" value="1"/>
</dbReference>
<accession>A0A444H915</accession>
<evidence type="ECO:0000256" key="2">
    <source>
        <dbReference type="ARBA" id="ARBA00022803"/>
    </source>
</evidence>
<evidence type="ECO:0000256" key="3">
    <source>
        <dbReference type="PROSITE-ProRule" id="PRU00339"/>
    </source>
</evidence>
<gene>
    <name evidence="6" type="ORF">EPI11_12340</name>
</gene>
<evidence type="ECO:0000256" key="4">
    <source>
        <dbReference type="SAM" id="Phobius"/>
    </source>
</evidence>
<keyword evidence="4" id="KW-0472">Membrane</keyword>
<evidence type="ECO:0000256" key="1">
    <source>
        <dbReference type="ARBA" id="ARBA00022737"/>
    </source>
</evidence>
<feature type="repeat" description="TPR" evidence="3">
    <location>
        <begin position="53"/>
        <end position="86"/>
    </location>
</feature>
<evidence type="ECO:0000313" key="7">
    <source>
        <dbReference type="Proteomes" id="UP000287527"/>
    </source>
</evidence>
<dbReference type="InterPro" id="IPR010466">
    <property type="entry name" value="DUF1058"/>
</dbReference>
<dbReference type="PANTHER" id="PTHR44943">
    <property type="entry name" value="CELLULOSE SYNTHASE OPERON PROTEIN C"/>
    <property type="match status" value="1"/>
</dbReference>
<dbReference type="SMART" id="SM00028">
    <property type="entry name" value="TPR"/>
    <property type="match status" value="2"/>
</dbReference>
<protein>
    <submittedName>
        <fullName evidence="6">Tetratricopeptide repeat protein</fullName>
    </submittedName>
</protein>
<dbReference type="OrthoDB" id="9776208at2"/>
<dbReference type="InterPro" id="IPR011990">
    <property type="entry name" value="TPR-like_helical_dom_sf"/>
</dbReference>
<proteinExistence type="predicted"/>
<evidence type="ECO:0000256" key="5">
    <source>
        <dbReference type="SAM" id="SignalP"/>
    </source>
</evidence>
<comment type="caution">
    <text evidence="6">The sequence shown here is derived from an EMBL/GenBank/DDBJ whole genome shotgun (WGS) entry which is preliminary data.</text>
</comment>
<keyword evidence="2 3" id="KW-0802">TPR repeat</keyword>
<dbReference type="PROSITE" id="PS50293">
    <property type="entry name" value="TPR_REGION"/>
    <property type="match status" value="1"/>
</dbReference>
<evidence type="ECO:0000313" key="6">
    <source>
        <dbReference type="EMBL" id="RWW99733.1"/>
    </source>
</evidence>
<dbReference type="Gene3D" id="2.30.30.40">
    <property type="entry name" value="SH3 Domains"/>
    <property type="match status" value="1"/>
</dbReference>
<dbReference type="EMBL" id="SBII01000008">
    <property type="protein sequence ID" value="RWW99733.1"/>
    <property type="molecule type" value="Genomic_DNA"/>
</dbReference>
<dbReference type="Proteomes" id="UP000287527">
    <property type="component" value="Unassembled WGS sequence"/>
</dbReference>
<dbReference type="InterPro" id="IPR051685">
    <property type="entry name" value="Ycf3/AcsC/BcsC/TPR_MFPF"/>
</dbReference>
<dbReference type="Pfam" id="PF13414">
    <property type="entry name" value="TPR_11"/>
    <property type="match status" value="1"/>
</dbReference>
<feature type="transmembrane region" description="Helical" evidence="4">
    <location>
        <begin position="128"/>
        <end position="150"/>
    </location>
</feature>
<dbReference type="RefSeq" id="WP_128390283.1">
    <property type="nucleotide sequence ID" value="NZ_SBII01000008.1"/>
</dbReference>
<dbReference type="Pfam" id="PF06347">
    <property type="entry name" value="SH3_4"/>
    <property type="match status" value="1"/>
</dbReference>
<feature type="chain" id="PRO_5019153771" evidence="5">
    <location>
        <begin position="20"/>
        <end position="249"/>
    </location>
</feature>
<keyword evidence="7" id="KW-1185">Reference proteome</keyword>
<organism evidence="6 7">
    <name type="scientific">Flavobacterium cerinum</name>
    <dbReference type="NCBI Taxonomy" id="2502784"/>
    <lineage>
        <taxon>Bacteria</taxon>
        <taxon>Pseudomonadati</taxon>
        <taxon>Bacteroidota</taxon>
        <taxon>Flavobacteriia</taxon>
        <taxon>Flavobacteriales</taxon>
        <taxon>Flavobacteriaceae</taxon>
        <taxon>Flavobacterium</taxon>
    </lineage>
</organism>